<protein>
    <recommendedName>
        <fullName evidence="9">MSHA pilin protein MshA</fullName>
    </recommendedName>
</protein>
<evidence type="ECO:0000313" key="7">
    <source>
        <dbReference type="EMBL" id="BDX08124.1"/>
    </source>
</evidence>
<accession>A0AA48HMU4</accession>
<comment type="subcellular location">
    <subcellularLocation>
        <location evidence="1">Membrane</location>
        <topology evidence="1">Single-pass membrane protein</topology>
    </subcellularLocation>
</comment>
<dbReference type="PROSITE" id="PS00409">
    <property type="entry name" value="PROKAR_NTER_METHYL"/>
    <property type="match status" value="1"/>
</dbReference>
<dbReference type="KEGG" id="pmaw:MACH26_36450"/>
<reference evidence="7" key="1">
    <citation type="submission" date="2023-01" db="EMBL/GenBank/DDBJ databases">
        <title>Complete genome sequence of Planctobacterium marinum strain Dej080120_11.</title>
        <authorList>
            <person name="Ueki S."/>
            <person name="Maruyama F."/>
        </authorList>
    </citation>
    <scope>NUCLEOTIDE SEQUENCE</scope>
    <source>
        <strain evidence="7">Dej080120_11</strain>
    </source>
</reference>
<evidence type="ECO:0000256" key="3">
    <source>
        <dbReference type="ARBA" id="ARBA00022692"/>
    </source>
</evidence>
<name>A0AA48HMU4_9ALTE</name>
<dbReference type="Gene3D" id="3.30.700.10">
    <property type="entry name" value="Glycoprotein, Type 4 Pilin"/>
    <property type="match status" value="1"/>
</dbReference>
<dbReference type="PANTHER" id="PTHR30093:SF44">
    <property type="entry name" value="TYPE II SECRETION SYSTEM CORE PROTEIN G"/>
    <property type="match status" value="1"/>
</dbReference>
<organism evidence="7 8">
    <name type="scientific">Planctobacterium marinum</name>
    <dbReference type="NCBI Taxonomy" id="1631968"/>
    <lineage>
        <taxon>Bacteria</taxon>
        <taxon>Pseudomonadati</taxon>
        <taxon>Pseudomonadota</taxon>
        <taxon>Gammaproteobacteria</taxon>
        <taxon>Alteromonadales</taxon>
        <taxon>Alteromonadaceae</taxon>
        <taxon>Planctobacterium</taxon>
    </lineage>
</organism>
<keyword evidence="2" id="KW-0488">Methylation</keyword>
<dbReference type="Pfam" id="PF07963">
    <property type="entry name" value="N_methyl"/>
    <property type="match status" value="1"/>
</dbReference>
<keyword evidence="4 6" id="KW-1133">Transmembrane helix</keyword>
<dbReference type="Proteomes" id="UP001333710">
    <property type="component" value="Chromosome"/>
</dbReference>
<evidence type="ECO:0008006" key="9">
    <source>
        <dbReference type="Google" id="ProtNLM"/>
    </source>
</evidence>
<keyword evidence="8" id="KW-1185">Reference proteome</keyword>
<proteinExistence type="predicted"/>
<dbReference type="NCBIfam" id="TIGR02532">
    <property type="entry name" value="IV_pilin_GFxxxE"/>
    <property type="match status" value="1"/>
</dbReference>
<evidence type="ECO:0000256" key="6">
    <source>
        <dbReference type="SAM" id="Phobius"/>
    </source>
</evidence>
<evidence type="ECO:0000256" key="5">
    <source>
        <dbReference type="ARBA" id="ARBA00023136"/>
    </source>
</evidence>
<keyword evidence="5 6" id="KW-0472">Membrane</keyword>
<evidence type="ECO:0000256" key="4">
    <source>
        <dbReference type="ARBA" id="ARBA00022989"/>
    </source>
</evidence>
<sequence length="197" mass="20713">MRVVNMKTANMKQQKGFTLIELIIVIIILGILAVTAAPKFLDISEDANEATITGVQGALQAATQLVRSKGRIDGVNSSQEYNNDADDQSIFIDGSEIFLDEGVAAPFASNVISMLDINAGTRTATTDVLTGFDFVAVMDATAAEDATEVRIYPVSEVGTSIDGTLDATALCYVSYFYDASGASSAPSISLPSSFSCS</sequence>
<gene>
    <name evidence="7" type="ORF">MACH26_36450</name>
</gene>
<keyword evidence="3 6" id="KW-0812">Transmembrane</keyword>
<dbReference type="PANTHER" id="PTHR30093">
    <property type="entry name" value="GENERAL SECRETION PATHWAY PROTEIN G"/>
    <property type="match status" value="1"/>
</dbReference>
<dbReference type="SUPFAM" id="SSF54523">
    <property type="entry name" value="Pili subunits"/>
    <property type="match status" value="1"/>
</dbReference>
<dbReference type="AlphaFoldDB" id="A0AA48HMU4"/>
<evidence type="ECO:0000313" key="8">
    <source>
        <dbReference type="Proteomes" id="UP001333710"/>
    </source>
</evidence>
<evidence type="ECO:0000256" key="1">
    <source>
        <dbReference type="ARBA" id="ARBA00004167"/>
    </source>
</evidence>
<dbReference type="GO" id="GO:0016020">
    <property type="term" value="C:membrane"/>
    <property type="evidence" value="ECO:0007669"/>
    <property type="project" value="UniProtKB-SubCell"/>
</dbReference>
<dbReference type="InterPro" id="IPR045584">
    <property type="entry name" value="Pilin-like"/>
</dbReference>
<evidence type="ECO:0000256" key="2">
    <source>
        <dbReference type="ARBA" id="ARBA00022481"/>
    </source>
</evidence>
<feature type="transmembrane region" description="Helical" evidence="6">
    <location>
        <begin position="16"/>
        <end position="37"/>
    </location>
</feature>
<dbReference type="InterPro" id="IPR012902">
    <property type="entry name" value="N_methyl_site"/>
</dbReference>
<dbReference type="EMBL" id="AP027272">
    <property type="protein sequence ID" value="BDX08124.1"/>
    <property type="molecule type" value="Genomic_DNA"/>
</dbReference>